<gene>
    <name evidence="1" type="ORF">LCGC14_2888650</name>
</gene>
<proteinExistence type="predicted"/>
<comment type="caution">
    <text evidence="1">The sequence shown here is derived from an EMBL/GenBank/DDBJ whole genome shotgun (WGS) entry which is preliminary data.</text>
</comment>
<reference evidence="1" key="1">
    <citation type="journal article" date="2015" name="Nature">
        <title>Complex archaea that bridge the gap between prokaryotes and eukaryotes.</title>
        <authorList>
            <person name="Spang A."/>
            <person name="Saw J.H."/>
            <person name="Jorgensen S.L."/>
            <person name="Zaremba-Niedzwiedzka K."/>
            <person name="Martijn J."/>
            <person name="Lind A.E."/>
            <person name="van Eijk R."/>
            <person name="Schleper C."/>
            <person name="Guy L."/>
            <person name="Ettema T.J."/>
        </authorList>
    </citation>
    <scope>NUCLEOTIDE SEQUENCE</scope>
</reference>
<dbReference type="EMBL" id="LAZR01056547">
    <property type="protein sequence ID" value="KKK73952.1"/>
    <property type="molecule type" value="Genomic_DNA"/>
</dbReference>
<organism evidence="1">
    <name type="scientific">marine sediment metagenome</name>
    <dbReference type="NCBI Taxonomy" id="412755"/>
    <lineage>
        <taxon>unclassified sequences</taxon>
        <taxon>metagenomes</taxon>
        <taxon>ecological metagenomes</taxon>
    </lineage>
</organism>
<sequence>MSLRWRRASGELLCGAKHEAQENDSYIDNRLHYQLAVELRVVIPQADEHESGIWHWKEES</sequence>
<protein>
    <submittedName>
        <fullName evidence="1">Uncharacterized protein</fullName>
    </submittedName>
</protein>
<name>A0A0F8XXY1_9ZZZZ</name>
<accession>A0A0F8XXY1</accession>
<evidence type="ECO:0000313" key="1">
    <source>
        <dbReference type="EMBL" id="KKK73952.1"/>
    </source>
</evidence>
<dbReference type="AlphaFoldDB" id="A0A0F8XXY1"/>